<keyword evidence="4" id="KW-1185">Reference proteome</keyword>
<comment type="caution">
    <text evidence="3">The sequence shown here is derived from an EMBL/GenBank/DDBJ whole genome shotgun (WGS) entry which is preliminary data.</text>
</comment>
<protein>
    <submittedName>
        <fullName evidence="3">Uncharacterized protein</fullName>
    </submittedName>
</protein>
<reference evidence="3 4" key="1">
    <citation type="submission" date="2018-06" db="EMBL/GenBank/DDBJ databases">
        <title>Whole genome sequencing of Candida tropicalis (genome annotated by CSBL at Korea University).</title>
        <authorList>
            <person name="Ahn J."/>
        </authorList>
    </citation>
    <scope>NUCLEOTIDE SEQUENCE [LARGE SCALE GENOMIC DNA]</scope>
    <source>
        <strain evidence="3 4">ATCC 20962</strain>
    </source>
</reference>
<evidence type="ECO:0000256" key="2">
    <source>
        <dbReference type="SAM" id="Phobius"/>
    </source>
</evidence>
<keyword evidence="2" id="KW-0812">Transmembrane</keyword>
<gene>
    <name evidence="3" type="ORF">Cantr_02269</name>
</gene>
<dbReference type="AlphaFoldDB" id="A0A367YPL9"/>
<keyword evidence="2" id="KW-1133">Transmembrane helix</keyword>
<accession>A0A367YPL9</accession>
<evidence type="ECO:0000313" key="4">
    <source>
        <dbReference type="Proteomes" id="UP000253472"/>
    </source>
</evidence>
<dbReference type="OrthoDB" id="4024724at2759"/>
<feature type="transmembrane region" description="Helical" evidence="2">
    <location>
        <begin position="18"/>
        <end position="38"/>
    </location>
</feature>
<feature type="compositionally biased region" description="Basic and acidic residues" evidence="1">
    <location>
        <begin position="74"/>
        <end position="90"/>
    </location>
</feature>
<keyword evidence="2" id="KW-0472">Membrane</keyword>
<proteinExistence type="predicted"/>
<organism evidence="3 4">
    <name type="scientific">Candida viswanathii</name>
    <dbReference type="NCBI Taxonomy" id="5486"/>
    <lineage>
        <taxon>Eukaryota</taxon>
        <taxon>Fungi</taxon>
        <taxon>Dikarya</taxon>
        <taxon>Ascomycota</taxon>
        <taxon>Saccharomycotina</taxon>
        <taxon>Pichiomycetes</taxon>
        <taxon>Debaryomycetaceae</taxon>
        <taxon>Candida/Lodderomyces clade</taxon>
        <taxon>Candida</taxon>
    </lineage>
</organism>
<feature type="region of interest" description="Disordered" evidence="1">
    <location>
        <begin position="63"/>
        <end position="90"/>
    </location>
</feature>
<name>A0A367YPL9_9ASCO</name>
<evidence type="ECO:0000313" key="3">
    <source>
        <dbReference type="EMBL" id="RCK67823.1"/>
    </source>
</evidence>
<evidence type="ECO:0000256" key="1">
    <source>
        <dbReference type="SAM" id="MobiDB-lite"/>
    </source>
</evidence>
<dbReference type="EMBL" id="QLNQ01000001">
    <property type="protein sequence ID" value="RCK67823.1"/>
    <property type="molecule type" value="Genomic_DNA"/>
</dbReference>
<dbReference type="Proteomes" id="UP000253472">
    <property type="component" value="Unassembled WGS sequence"/>
</dbReference>
<sequence>MIANSTQISNKMFRSQKIIILTMLAGFLVLLGITGFSGHHNMLEDAVKTATAPLATTAASPETYLTEKVSSQKVEQEKSEDKQDDAQVLG</sequence>